<organism evidence="5 6">
    <name type="scientific">Elysia crispata</name>
    <name type="common">lettuce slug</name>
    <dbReference type="NCBI Taxonomy" id="231223"/>
    <lineage>
        <taxon>Eukaryota</taxon>
        <taxon>Metazoa</taxon>
        <taxon>Spiralia</taxon>
        <taxon>Lophotrochozoa</taxon>
        <taxon>Mollusca</taxon>
        <taxon>Gastropoda</taxon>
        <taxon>Heterobranchia</taxon>
        <taxon>Euthyneura</taxon>
        <taxon>Panpulmonata</taxon>
        <taxon>Sacoglossa</taxon>
        <taxon>Placobranchoidea</taxon>
        <taxon>Plakobranchidae</taxon>
        <taxon>Elysia</taxon>
    </lineage>
</organism>
<keyword evidence="6" id="KW-1185">Reference proteome</keyword>
<dbReference type="PANTHER" id="PTHR23048">
    <property type="entry name" value="MYOSIN LIGHT CHAIN 1, 3"/>
    <property type="match status" value="1"/>
</dbReference>
<comment type="caution">
    <text evidence="5">The sequence shown here is derived from an EMBL/GenBank/DDBJ whole genome shotgun (WGS) entry which is preliminary data.</text>
</comment>
<dbReference type="Proteomes" id="UP001283361">
    <property type="component" value="Unassembled WGS sequence"/>
</dbReference>
<feature type="domain" description="EF-hand" evidence="4">
    <location>
        <begin position="4"/>
        <end position="39"/>
    </location>
</feature>
<dbReference type="GO" id="GO:0016460">
    <property type="term" value="C:myosin II complex"/>
    <property type="evidence" value="ECO:0007669"/>
    <property type="project" value="TreeGrafter"/>
</dbReference>
<dbReference type="InterPro" id="IPR018247">
    <property type="entry name" value="EF_Hand_1_Ca_BS"/>
</dbReference>
<dbReference type="FunFam" id="1.10.238.10:FF:000001">
    <property type="entry name" value="Calmodulin 1"/>
    <property type="match status" value="1"/>
</dbReference>
<dbReference type="GO" id="GO:0005509">
    <property type="term" value="F:calcium ion binding"/>
    <property type="evidence" value="ECO:0007669"/>
    <property type="project" value="InterPro"/>
</dbReference>
<feature type="domain" description="EF-hand" evidence="4">
    <location>
        <begin position="113"/>
        <end position="144"/>
    </location>
</feature>
<dbReference type="AlphaFoldDB" id="A0AAE0YA26"/>
<dbReference type="PROSITE" id="PS00018">
    <property type="entry name" value="EF_HAND_1"/>
    <property type="match status" value="2"/>
</dbReference>
<feature type="domain" description="EF-hand" evidence="4">
    <location>
        <begin position="77"/>
        <end position="112"/>
    </location>
</feature>
<evidence type="ECO:0000313" key="5">
    <source>
        <dbReference type="EMBL" id="KAK3737956.1"/>
    </source>
</evidence>
<evidence type="ECO:0000259" key="4">
    <source>
        <dbReference type="PROSITE" id="PS50222"/>
    </source>
</evidence>
<dbReference type="InterPro" id="IPR050230">
    <property type="entry name" value="CALM/Myosin/TropC-like"/>
</dbReference>
<evidence type="ECO:0000256" key="3">
    <source>
        <dbReference type="ARBA" id="ARBA00023179"/>
    </source>
</evidence>
<reference evidence="5" key="1">
    <citation type="journal article" date="2023" name="G3 (Bethesda)">
        <title>A reference genome for the long-term kleptoplast-retaining sea slug Elysia crispata morphotype clarki.</title>
        <authorList>
            <person name="Eastman K.E."/>
            <person name="Pendleton A.L."/>
            <person name="Shaikh M.A."/>
            <person name="Suttiyut T."/>
            <person name="Ogas R."/>
            <person name="Tomko P."/>
            <person name="Gavelis G."/>
            <person name="Widhalm J.R."/>
            <person name="Wisecaver J.H."/>
        </authorList>
    </citation>
    <scope>NUCLEOTIDE SEQUENCE</scope>
    <source>
        <strain evidence="5">ECLA1</strain>
    </source>
</reference>
<dbReference type="PROSITE" id="PS50222">
    <property type="entry name" value="EF_HAND_2"/>
    <property type="match status" value="3"/>
</dbReference>
<keyword evidence="1" id="KW-0677">Repeat</keyword>
<keyword evidence="3" id="KW-0514">Muscle protein</keyword>
<dbReference type="EMBL" id="JAWDGP010006611">
    <property type="protein sequence ID" value="KAK3737956.1"/>
    <property type="molecule type" value="Genomic_DNA"/>
</dbReference>
<name>A0AAE0YA26_9GAST</name>
<dbReference type="Pfam" id="PF13499">
    <property type="entry name" value="EF-hand_7"/>
    <property type="match status" value="1"/>
</dbReference>
<evidence type="ECO:0000256" key="2">
    <source>
        <dbReference type="ARBA" id="ARBA00022837"/>
    </source>
</evidence>
<dbReference type="SMART" id="SM00054">
    <property type="entry name" value="EFh"/>
    <property type="match status" value="3"/>
</dbReference>
<keyword evidence="2" id="KW-0106">Calcium</keyword>
<evidence type="ECO:0000313" key="6">
    <source>
        <dbReference type="Proteomes" id="UP001283361"/>
    </source>
</evidence>
<proteinExistence type="predicted"/>
<dbReference type="InterPro" id="IPR002048">
    <property type="entry name" value="EF_hand_dom"/>
</dbReference>
<sequence>MKKDQIEVYKRAFQLLDPTNEGMITTEKLEHFMRALGQRPTHTEVCYIVADATEGSALKIYFSAFFHLSSEHSTPDEEEKELFETFRIFDKNRDGYICPSELREILYSLGQGVSEDEVDDIIAEVDLDGDGRISYDEFVKALGP</sequence>
<dbReference type="PANTHER" id="PTHR23048:SF0">
    <property type="entry name" value="CALMODULIN LIKE 3"/>
    <property type="match status" value="1"/>
</dbReference>
<dbReference type="CDD" id="cd00051">
    <property type="entry name" value="EFh"/>
    <property type="match status" value="1"/>
</dbReference>
<dbReference type="SUPFAM" id="SSF47473">
    <property type="entry name" value="EF-hand"/>
    <property type="match status" value="1"/>
</dbReference>
<dbReference type="InterPro" id="IPR011992">
    <property type="entry name" value="EF-hand-dom_pair"/>
</dbReference>
<gene>
    <name evidence="5" type="ORF">RRG08_028579</name>
</gene>
<accession>A0AAE0YA26</accession>
<evidence type="ECO:0000256" key="1">
    <source>
        <dbReference type="ARBA" id="ARBA00022737"/>
    </source>
</evidence>
<protein>
    <recommendedName>
        <fullName evidence="4">EF-hand domain-containing protein</fullName>
    </recommendedName>
</protein>
<dbReference type="Gene3D" id="1.10.238.10">
    <property type="entry name" value="EF-hand"/>
    <property type="match status" value="2"/>
</dbReference>